<feature type="non-terminal residue" evidence="3">
    <location>
        <position position="1295"/>
    </location>
</feature>
<dbReference type="Proteomes" id="UP001152797">
    <property type="component" value="Unassembled WGS sequence"/>
</dbReference>
<dbReference type="EMBL" id="CAMXCT010001094">
    <property type="protein sequence ID" value="CAI3986578.1"/>
    <property type="molecule type" value="Genomic_DNA"/>
</dbReference>
<feature type="compositionally biased region" description="Basic and acidic residues" evidence="2">
    <location>
        <begin position="1135"/>
        <end position="1154"/>
    </location>
</feature>
<dbReference type="OrthoDB" id="443135at2759"/>
<keyword evidence="1" id="KW-0175">Coiled coil</keyword>
<dbReference type="EMBL" id="CAMXCT030001094">
    <property type="protein sequence ID" value="CAL4773890.1"/>
    <property type="molecule type" value="Genomic_DNA"/>
</dbReference>
<organism evidence="3">
    <name type="scientific">Cladocopium goreaui</name>
    <dbReference type="NCBI Taxonomy" id="2562237"/>
    <lineage>
        <taxon>Eukaryota</taxon>
        <taxon>Sar</taxon>
        <taxon>Alveolata</taxon>
        <taxon>Dinophyceae</taxon>
        <taxon>Suessiales</taxon>
        <taxon>Symbiodiniaceae</taxon>
        <taxon>Cladocopium</taxon>
    </lineage>
</organism>
<proteinExistence type="predicted"/>
<comment type="caution">
    <text evidence="3">The sequence shown here is derived from an EMBL/GenBank/DDBJ whole genome shotgun (WGS) entry which is preliminary data.</text>
</comment>
<feature type="coiled-coil region" evidence="1">
    <location>
        <begin position="22"/>
        <end position="72"/>
    </location>
</feature>
<gene>
    <name evidence="3" type="ORF">C1SCF055_LOCUS13922</name>
</gene>
<evidence type="ECO:0000313" key="3">
    <source>
        <dbReference type="EMBL" id="CAI3986578.1"/>
    </source>
</evidence>
<evidence type="ECO:0000256" key="2">
    <source>
        <dbReference type="SAM" id="MobiDB-lite"/>
    </source>
</evidence>
<evidence type="ECO:0000313" key="4">
    <source>
        <dbReference type="EMBL" id="CAL1139953.1"/>
    </source>
</evidence>
<evidence type="ECO:0000313" key="5">
    <source>
        <dbReference type="Proteomes" id="UP001152797"/>
    </source>
</evidence>
<dbReference type="EMBL" id="CAMXCT020001094">
    <property type="protein sequence ID" value="CAL1139953.1"/>
    <property type="molecule type" value="Genomic_DNA"/>
</dbReference>
<feature type="compositionally biased region" description="Basic and acidic residues" evidence="2">
    <location>
        <begin position="11"/>
        <end position="21"/>
    </location>
</feature>
<accession>A0A9P1C8H9</accession>
<keyword evidence="5" id="KW-1185">Reference proteome</keyword>
<reference evidence="4" key="2">
    <citation type="submission" date="2024-04" db="EMBL/GenBank/DDBJ databases">
        <authorList>
            <person name="Chen Y."/>
            <person name="Shah S."/>
            <person name="Dougan E. K."/>
            <person name="Thang M."/>
            <person name="Chan C."/>
        </authorList>
    </citation>
    <scope>NUCLEOTIDE SEQUENCE [LARGE SCALE GENOMIC DNA]</scope>
</reference>
<feature type="region of interest" description="Disordered" evidence="2">
    <location>
        <begin position="1126"/>
        <end position="1154"/>
    </location>
</feature>
<protein>
    <submittedName>
        <fullName evidence="3">Uncharacterized protein</fullName>
    </submittedName>
</protein>
<evidence type="ECO:0000256" key="1">
    <source>
        <dbReference type="SAM" id="Coils"/>
    </source>
</evidence>
<feature type="region of interest" description="Disordered" evidence="2">
    <location>
        <begin position="1252"/>
        <end position="1271"/>
    </location>
</feature>
<feature type="coiled-coil region" evidence="1">
    <location>
        <begin position="303"/>
        <end position="345"/>
    </location>
</feature>
<reference evidence="3" key="1">
    <citation type="submission" date="2022-10" db="EMBL/GenBank/DDBJ databases">
        <authorList>
            <person name="Chen Y."/>
            <person name="Dougan E. K."/>
            <person name="Chan C."/>
            <person name="Rhodes N."/>
            <person name="Thang M."/>
        </authorList>
    </citation>
    <scope>NUCLEOTIDE SEQUENCE</scope>
</reference>
<feature type="region of interest" description="Disordered" evidence="2">
    <location>
        <begin position="1"/>
        <end position="21"/>
    </location>
</feature>
<sequence>MSSHQTLRPRPSSDHASEKSILKEVEDMKVELEKWHKQLEDLEVKGLTQKLIQESFELVDVLEKKLERTEEVVAPLSDDPQDVSAMVFLQAIVQALQRSFVRLGQSPETAVTQMIHEDKVVEEKFVSAMRALQELQVDESNPSVCLFSEEELKAAYRVCDKTEVTKSKFLDYFKARYVCVNLVTMTDQPAVKGSKTIKKLAVHEILEALGSEAQKDEASGLLRVKVREKDGKEGYVTLESINGTTFIKTILPHQVMMTTVEVAVEEMAEALTSTAKQLDSKMRGNNGPLPDIKAEVTKLRPRIAQVQQTLNGLKKKVSTAKKLLAEIEEKESTRKQEAMDRYEAERMINSAKDLMDLVRPMISEVIPAAESLKAADTTSSCTIQELVKSQTALENLYQAIVDLRQKLDADKRYVKYVTSGPLAQVWDTLNGFLAEIWNPEEDCQKLLYAVQDRRKKVTSDAQKAVSAALREAAAKDGSDVEALFDKLRKENSSIPIEALRDFVGEALQASEVELGLENYSSCGFSKLSLTLLLQDYMRCIREISMTSDFEVKTAKTVKKLIVGEYVKVLEPAKNDEQGMMRVRCQALSDLSEGWVSLKGSQGTSFLERCAKPFLSCREELLLHAEFEGASPEVRKLWPGQVVEVLEGPRRETATECLRVRGKALKDGKIGYIAVKDAAGNDIVEPIKVLVCRLSTTLTTALDVSASKTVRKVEAGEVFEALDEAQEDEKRKLSRVKVRTRRDAKEGWVTLKGNSGTCFVEESDQLHVVKTTTPLEINFRSGSSTLRLLEENEVFEMLEAPKIETKEGEQRMRGRSEKSEGWFTFSKFLTPWSPRYRCLRSIDLTESLSASSDVVRQLVSGEMVEALELPSYDEASGLVRVRVRTEKDNLLGFATLRESQAEGLAAGVGRGPSVAFPAKNGHHFYIGRRLHAAHVAGAIAVGIALPRNRRGHVRSIQRFALSWRTLTSSQQDLDAAVGELKSAAGAAGPASVAILSVPGRWAAEAATLSTKLKETGLCPDSTALLAVVQESQNAAAPVSLLLGTGGSAAPFFVNKEELSQAGAGLAKENPVPGVPDGPHASIWLFADSKVPGILTRNLLEALDARYPRASKVGVLVKPVASAEAEDPAASLQNWEPPREGRQLRTRDRSDGHGWMKSDPIFSTLEGLGMESTTVEFKKRPFGVKRYTPGYQGKGAMVIDMQEKGRYPGDAMGQAAVGGVRTGMVVKTVGGKDVSQWDFEDLMDLLNDQGIMDPDSKSAASWGDASKGQQRQPVEEVVLPVNIEFGVPTSGIDAHFS</sequence>
<name>A0A9P1C8H9_9DINO</name>